<dbReference type="RefSeq" id="WP_025021100.1">
    <property type="nucleotide sequence ID" value="NZ_AZFH01000052.1"/>
</dbReference>
<dbReference type="EMBL" id="AZFH01000052">
    <property type="protein sequence ID" value="KRL80645.1"/>
    <property type="molecule type" value="Genomic_DNA"/>
</dbReference>
<organism evidence="7 8">
    <name type="scientific">Ligilactobacillus equi DSM 15833 = JCM 10991</name>
    <dbReference type="NCBI Taxonomy" id="1423740"/>
    <lineage>
        <taxon>Bacteria</taxon>
        <taxon>Bacillati</taxon>
        <taxon>Bacillota</taxon>
        <taxon>Bacilli</taxon>
        <taxon>Lactobacillales</taxon>
        <taxon>Lactobacillaceae</taxon>
        <taxon>Ligilactobacillus</taxon>
    </lineage>
</organism>
<dbReference type="Gene3D" id="2.10.260.10">
    <property type="match status" value="1"/>
</dbReference>
<comment type="caution">
    <text evidence="7">The sequence shown here is derived from an EMBL/GenBank/DDBJ whole genome shotgun (WGS) entry which is preliminary data.</text>
</comment>
<evidence type="ECO:0000259" key="6">
    <source>
        <dbReference type="PROSITE" id="PS50901"/>
    </source>
</evidence>
<dbReference type="GO" id="GO:0003677">
    <property type="term" value="F:DNA binding"/>
    <property type="evidence" value="ECO:0007669"/>
    <property type="project" value="InterPro"/>
</dbReference>
<keyword evidence="7" id="KW-0132">Cell division</keyword>
<evidence type="ECO:0000313" key="7">
    <source>
        <dbReference type="EMBL" id="KRL80645.1"/>
    </source>
</evidence>
<proteinExistence type="predicted"/>
<evidence type="ECO:0000256" key="5">
    <source>
        <dbReference type="PROSITE-ProRule" id="PRU00289"/>
    </source>
</evidence>
<evidence type="ECO:0000256" key="3">
    <source>
        <dbReference type="ARBA" id="ARBA00022829"/>
    </source>
</evidence>
<dbReference type="AlphaFoldDB" id="A0A0R1TQW7"/>
<feature type="domain" description="FtsK" evidence="6">
    <location>
        <begin position="139"/>
        <end position="334"/>
    </location>
</feature>
<keyword evidence="7" id="KW-0131">Cell cycle</keyword>
<dbReference type="Pfam" id="PF01580">
    <property type="entry name" value="FtsK_SpoIIIE"/>
    <property type="match status" value="1"/>
</dbReference>
<dbReference type="Gene3D" id="3.40.50.300">
    <property type="entry name" value="P-loop containing nucleotide triphosphate hydrolases"/>
    <property type="match status" value="1"/>
</dbReference>
<dbReference type="PANTHER" id="PTHR22683">
    <property type="entry name" value="SPORULATION PROTEIN RELATED"/>
    <property type="match status" value="1"/>
</dbReference>
<evidence type="ECO:0000256" key="4">
    <source>
        <dbReference type="ARBA" id="ARBA00022840"/>
    </source>
</evidence>
<dbReference type="PROSITE" id="PS50901">
    <property type="entry name" value="FTSK"/>
    <property type="match status" value="1"/>
</dbReference>
<dbReference type="SMART" id="SM00382">
    <property type="entry name" value="AAA"/>
    <property type="match status" value="1"/>
</dbReference>
<dbReference type="CDD" id="cd01127">
    <property type="entry name" value="TrwB_TraG_TraD_VirD4"/>
    <property type="match status" value="1"/>
</dbReference>
<dbReference type="GO" id="GO:0016020">
    <property type="term" value="C:membrane"/>
    <property type="evidence" value="ECO:0007669"/>
    <property type="project" value="UniProtKB-SubCell"/>
</dbReference>
<sequence length="480" mass="54304">MIFETTYKKYMKDKLKFTGKMLEETLENSLECKVKLVDSSFNYNLLHFNFKVKGVPNKITSSMINKLIDVCSYPTSANVRKTSVYAYSDVYDYSIEIDAFCDTDLAPSLDVRHVDKLKFVPHKSYGHSINVPIGIDALDQPIILEMGDFTPNILITGLVGIGKTTFVLNILRNLALTTTPDDLKFVLIDGKGHAFEIWKDSPFMYTPPVNDCLERATILIKKIENEVRTRIHLFKEANVSNFKEYYEETGVKLPELLVVIDEFPAITNSFKYTNLDESYNPIDSLEYILKISRSTGIRLILASQSARSEVIDSKIKANITGFICLGVIEPIENELALPETNIQTHQISNNIERSNACFFIEDSVNNVKLGLFPYISDKNINEVVQSTIRKYGIAKYNTGNVDFSVNANIKQLNINKWGSNDLGIQLPEKVIELMGWKDGSQISLNVADGKVEIVNNQIESQKGEVFNEINTSQERIPEEK</sequence>
<protein>
    <submittedName>
        <fullName evidence="7">Cell division protein ftsk spoiiie</fullName>
    </submittedName>
</protein>
<name>A0A0R1TQW7_9LACO</name>
<reference evidence="7 8" key="1">
    <citation type="journal article" date="2015" name="Genome Announc.">
        <title>Expanding the biotechnology potential of lactobacilli through comparative genomics of 213 strains and associated genera.</title>
        <authorList>
            <person name="Sun Z."/>
            <person name="Harris H.M."/>
            <person name="McCann A."/>
            <person name="Guo C."/>
            <person name="Argimon S."/>
            <person name="Zhang W."/>
            <person name="Yang X."/>
            <person name="Jeffery I.B."/>
            <person name="Cooney J.C."/>
            <person name="Kagawa T.F."/>
            <person name="Liu W."/>
            <person name="Song Y."/>
            <person name="Salvetti E."/>
            <person name="Wrobel A."/>
            <person name="Rasinkangas P."/>
            <person name="Parkhill J."/>
            <person name="Rea M.C."/>
            <person name="O'Sullivan O."/>
            <person name="Ritari J."/>
            <person name="Douillard F.P."/>
            <person name="Paul Ross R."/>
            <person name="Yang R."/>
            <person name="Briner A.E."/>
            <person name="Felis G.E."/>
            <person name="de Vos W.M."/>
            <person name="Barrangou R."/>
            <person name="Klaenhammer T.R."/>
            <person name="Caufield P.W."/>
            <person name="Cui Y."/>
            <person name="Zhang H."/>
            <person name="O'Toole P.W."/>
        </authorList>
    </citation>
    <scope>NUCLEOTIDE SEQUENCE [LARGE SCALE GENOMIC DNA]</scope>
    <source>
        <strain evidence="7 8">DSM 15833</strain>
    </source>
</reference>
<dbReference type="GO" id="GO:0005524">
    <property type="term" value="F:ATP binding"/>
    <property type="evidence" value="ECO:0007669"/>
    <property type="project" value="UniProtKB-UniRule"/>
</dbReference>
<keyword evidence="3" id="KW-0159">Chromosome partition</keyword>
<dbReference type="PATRIC" id="fig|1423740.3.peg.2281"/>
<dbReference type="SUPFAM" id="SSF52540">
    <property type="entry name" value="P-loop containing nucleoside triphosphate hydrolases"/>
    <property type="match status" value="1"/>
</dbReference>
<dbReference type="InterPro" id="IPR027417">
    <property type="entry name" value="P-loop_NTPase"/>
</dbReference>
<feature type="binding site" evidence="5">
    <location>
        <begin position="157"/>
        <end position="164"/>
    </location>
    <ligand>
        <name>ATP</name>
        <dbReference type="ChEBI" id="CHEBI:30616"/>
    </ligand>
</feature>
<dbReference type="InterPro" id="IPR050206">
    <property type="entry name" value="FtsK/SpoIIIE/SftA"/>
</dbReference>
<dbReference type="InterPro" id="IPR003593">
    <property type="entry name" value="AAA+_ATPase"/>
</dbReference>
<dbReference type="Proteomes" id="UP000051048">
    <property type="component" value="Unassembled WGS sequence"/>
</dbReference>
<dbReference type="PANTHER" id="PTHR22683:SF41">
    <property type="entry name" value="DNA TRANSLOCASE FTSK"/>
    <property type="match status" value="1"/>
</dbReference>
<evidence type="ECO:0000313" key="8">
    <source>
        <dbReference type="Proteomes" id="UP000051048"/>
    </source>
</evidence>
<dbReference type="OrthoDB" id="9807790at2"/>
<comment type="subcellular location">
    <subcellularLocation>
        <location evidence="1">Membrane</location>
        <topology evidence="1">Multi-pass membrane protein</topology>
    </subcellularLocation>
</comment>
<dbReference type="STRING" id="1423740.FC36_GL002101"/>
<evidence type="ECO:0000256" key="2">
    <source>
        <dbReference type="ARBA" id="ARBA00022741"/>
    </source>
</evidence>
<keyword evidence="2 5" id="KW-0547">Nucleotide-binding</keyword>
<accession>A0A0R1TQW7</accession>
<evidence type="ECO:0000256" key="1">
    <source>
        <dbReference type="ARBA" id="ARBA00004141"/>
    </source>
</evidence>
<dbReference type="GO" id="GO:0007059">
    <property type="term" value="P:chromosome segregation"/>
    <property type="evidence" value="ECO:0007669"/>
    <property type="project" value="UniProtKB-KW"/>
</dbReference>
<keyword evidence="4 5" id="KW-0067">ATP-binding</keyword>
<dbReference type="GO" id="GO:0051301">
    <property type="term" value="P:cell division"/>
    <property type="evidence" value="ECO:0007669"/>
    <property type="project" value="UniProtKB-KW"/>
</dbReference>
<dbReference type="InterPro" id="IPR002543">
    <property type="entry name" value="FtsK_dom"/>
</dbReference>
<gene>
    <name evidence="7" type="ORF">FC36_GL002101</name>
</gene>